<protein>
    <submittedName>
        <fullName evidence="3">Uncharacterized protein</fullName>
    </submittedName>
</protein>
<evidence type="ECO:0000256" key="2">
    <source>
        <dbReference type="SAM" id="SignalP"/>
    </source>
</evidence>
<keyword evidence="2" id="KW-0732">Signal</keyword>
<feature type="region of interest" description="Disordered" evidence="1">
    <location>
        <begin position="102"/>
        <end position="123"/>
    </location>
</feature>
<gene>
    <name evidence="3" type="ORF">V1264_003164</name>
</gene>
<comment type="caution">
    <text evidence="3">The sequence shown here is derived from an EMBL/GenBank/DDBJ whole genome shotgun (WGS) entry which is preliminary data.</text>
</comment>
<proteinExistence type="predicted"/>
<keyword evidence="4" id="KW-1185">Reference proteome</keyword>
<dbReference type="AlphaFoldDB" id="A0AAN9B5B3"/>
<evidence type="ECO:0000313" key="4">
    <source>
        <dbReference type="Proteomes" id="UP001374579"/>
    </source>
</evidence>
<evidence type="ECO:0000313" key="3">
    <source>
        <dbReference type="EMBL" id="KAK7098954.1"/>
    </source>
</evidence>
<name>A0AAN9B5B3_9CAEN</name>
<reference evidence="3 4" key="1">
    <citation type="submission" date="2024-02" db="EMBL/GenBank/DDBJ databases">
        <title>Chromosome-scale genome assembly of the rough periwinkle Littorina saxatilis.</title>
        <authorList>
            <person name="De Jode A."/>
            <person name="Faria R."/>
            <person name="Formenti G."/>
            <person name="Sims Y."/>
            <person name="Smith T.P."/>
            <person name="Tracey A."/>
            <person name="Wood J.M.D."/>
            <person name="Zagrodzka Z.B."/>
            <person name="Johannesson K."/>
            <person name="Butlin R.K."/>
            <person name="Leder E.H."/>
        </authorList>
    </citation>
    <scope>NUCLEOTIDE SEQUENCE [LARGE SCALE GENOMIC DNA]</scope>
    <source>
        <strain evidence="3">Snail1</strain>
        <tissue evidence="3">Muscle</tissue>
    </source>
</reference>
<feature type="chain" id="PRO_5042958633" evidence="2">
    <location>
        <begin position="27"/>
        <end position="137"/>
    </location>
</feature>
<dbReference type="Proteomes" id="UP001374579">
    <property type="component" value="Unassembled WGS sequence"/>
</dbReference>
<organism evidence="3 4">
    <name type="scientific">Littorina saxatilis</name>
    <dbReference type="NCBI Taxonomy" id="31220"/>
    <lineage>
        <taxon>Eukaryota</taxon>
        <taxon>Metazoa</taxon>
        <taxon>Spiralia</taxon>
        <taxon>Lophotrochozoa</taxon>
        <taxon>Mollusca</taxon>
        <taxon>Gastropoda</taxon>
        <taxon>Caenogastropoda</taxon>
        <taxon>Littorinimorpha</taxon>
        <taxon>Littorinoidea</taxon>
        <taxon>Littorinidae</taxon>
        <taxon>Littorina</taxon>
    </lineage>
</organism>
<feature type="signal peptide" evidence="2">
    <location>
        <begin position="1"/>
        <end position="26"/>
    </location>
</feature>
<accession>A0AAN9B5B3</accession>
<dbReference type="EMBL" id="JBAMIC010000012">
    <property type="protein sequence ID" value="KAK7098954.1"/>
    <property type="molecule type" value="Genomic_DNA"/>
</dbReference>
<evidence type="ECO:0000256" key="1">
    <source>
        <dbReference type="SAM" id="MobiDB-lite"/>
    </source>
</evidence>
<sequence length="137" mass="14821">MVCSQSLKKGLRTVVGVSLCLLVVSASPMSRSVLGEEDPSSDLYSSPQAIGLVHFLRSAVANSVMRESSNPELNLSAFENMRASKRGFGIAGLDNVDMITSTLDRSRSRSRSRSRQGQRMSSGLTLNQLRDLMKIAG</sequence>